<dbReference type="InterPro" id="IPR036271">
    <property type="entry name" value="Tet_transcr_reg_TetR-rel_C_sf"/>
</dbReference>
<feature type="domain" description="HTH tetR-type" evidence="5">
    <location>
        <begin position="14"/>
        <end position="74"/>
    </location>
</feature>
<dbReference type="AlphaFoldDB" id="A0A0N0E6H4"/>
<dbReference type="GO" id="GO:0003677">
    <property type="term" value="F:DNA binding"/>
    <property type="evidence" value="ECO:0007669"/>
    <property type="project" value="UniProtKB-UniRule"/>
</dbReference>
<dbReference type="Pfam" id="PF21993">
    <property type="entry name" value="TetR_C_13_2"/>
    <property type="match status" value="1"/>
</dbReference>
<dbReference type="Pfam" id="PF00440">
    <property type="entry name" value="TetR_N"/>
    <property type="match status" value="1"/>
</dbReference>
<dbReference type="InterPro" id="IPR054156">
    <property type="entry name" value="YxaF_TetR_C"/>
</dbReference>
<dbReference type="EMBL" id="JXMU01000034">
    <property type="protein sequence ID" value="KPA99991.1"/>
    <property type="molecule type" value="Genomic_DNA"/>
</dbReference>
<comment type="caution">
    <text evidence="6">The sequence shown here is derived from an EMBL/GenBank/DDBJ whole genome shotgun (WGS) entry which is preliminary data.</text>
</comment>
<name>A0A0N0E6H4_9HYPH</name>
<feature type="DNA-binding region" description="H-T-H motif" evidence="4">
    <location>
        <begin position="37"/>
        <end position="56"/>
    </location>
</feature>
<evidence type="ECO:0000313" key="7">
    <source>
        <dbReference type="Proteomes" id="UP000038011"/>
    </source>
</evidence>
<dbReference type="PROSITE" id="PS50977">
    <property type="entry name" value="HTH_TETR_2"/>
    <property type="match status" value="1"/>
</dbReference>
<dbReference type="Proteomes" id="UP000038011">
    <property type="component" value="Unassembled WGS sequence"/>
</dbReference>
<dbReference type="RefSeq" id="WP_054000415.1">
    <property type="nucleotide sequence ID" value="NZ_JXMU01000034.1"/>
</dbReference>
<dbReference type="InterPro" id="IPR009057">
    <property type="entry name" value="Homeodomain-like_sf"/>
</dbReference>
<evidence type="ECO:0000256" key="1">
    <source>
        <dbReference type="ARBA" id="ARBA00023015"/>
    </source>
</evidence>
<dbReference type="PANTHER" id="PTHR47506">
    <property type="entry name" value="TRANSCRIPTIONAL REGULATORY PROTEIN"/>
    <property type="match status" value="1"/>
</dbReference>
<dbReference type="InterPro" id="IPR001647">
    <property type="entry name" value="HTH_TetR"/>
</dbReference>
<dbReference type="OrthoDB" id="9779746at2"/>
<proteinExistence type="predicted"/>
<gene>
    <name evidence="6" type="ORF">SU32_16145</name>
</gene>
<organism evidence="6 7">
    <name type="scientific">Ahrensia marina</name>
    <dbReference type="NCBI Taxonomy" id="1514904"/>
    <lineage>
        <taxon>Bacteria</taxon>
        <taxon>Pseudomonadati</taxon>
        <taxon>Pseudomonadota</taxon>
        <taxon>Alphaproteobacteria</taxon>
        <taxon>Hyphomicrobiales</taxon>
        <taxon>Ahrensiaceae</taxon>
        <taxon>Ahrensia</taxon>
    </lineage>
</organism>
<evidence type="ECO:0000259" key="5">
    <source>
        <dbReference type="PROSITE" id="PS50977"/>
    </source>
</evidence>
<keyword evidence="2 4" id="KW-0238">DNA-binding</keyword>
<keyword evidence="3" id="KW-0804">Transcription</keyword>
<reference evidence="6 7" key="1">
    <citation type="submission" date="2015-01" db="EMBL/GenBank/DDBJ databases">
        <title>Ahrensia donghaiensis sp. nov., a novel dimethylsulphoniopropionate-cleavage bacterium isolated from seawater and emended descriptions of the genus Ahrensia and Ahrensia kielensis.</title>
        <authorList>
            <person name="Liu J."/>
        </authorList>
    </citation>
    <scope>NUCLEOTIDE SEQUENCE [LARGE SCALE GENOMIC DNA]</scope>
    <source>
        <strain evidence="6 7">LZD062</strain>
    </source>
</reference>
<dbReference type="PRINTS" id="PR00455">
    <property type="entry name" value="HTHTETR"/>
</dbReference>
<evidence type="ECO:0000256" key="3">
    <source>
        <dbReference type="ARBA" id="ARBA00023163"/>
    </source>
</evidence>
<sequence length="196" mass="21366">MKGNAAKGKQKRGAQRRDALIQAAAALFWIKGYSGTSLADVAKTSGVPLGNLYYYYKTKADLALGVANFFVDETTQLIEAVSQEKSDPRERLRFLVERMRATQGKRLSYGCPISAACRDFRETAPEASARAGESFALLIAFIAQELAKTGRKPSVALVKARHVIAEWQGGIALAHGLQQPNVLAETYARMERTLSG</sequence>
<dbReference type="SUPFAM" id="SSF46689">
    <property type="entry name" value="Homeodomain-like"/>
    <property type="match status" value="1"/>
</dbReference>
<dbReference type="PANTHER" id="PTHR47506:SF3">
    <property type="entry name" value="HTH-TYPE TRANSCRIPTIONAL REGULATOR LMRA"/>
    <property type="match status" value="1"/>
</dbReference>
<keyword evidence="7" id="KW-1185">Reference proteome</keyword>
<keyword evidence="1" id="KW-0805">Transcription regulation</keyword>
<evidence type="ECO:0000313" key="6">
    <source>
        <dbReference type="EMBL" id="KPA99991.1"/>
    </source>
</evidence>
<evidence type="ECO:0000256" key="4">
    <source>
        <dbReference type="PROSITE-ProRule" id="PRU00335"/>
    </source>
</evidence>
<dbReference type="PATRIC" id="fig|1514904.3.peg.2637"/>
<dbReference type="Gene3D" id="1.10.357.10">
    <property type="entry name" value="Tetracycline Repressor, domain 2"/>
    <property type="match status" value="1"/>
</dbReference>
<evidence type="ECO:0000256" key="2">
    <source>
        <dbReference type="ARBA" id="ARBA00023125"/>
    </source>
</evidence>
<accession>A0A0N0E6H4</accession>
<dbReference type="STRING" id="1514904.SU32_16145"/>
<protein>
    <submittedName>
        <fullName evidence="6">TetR family transcriptional regulator</fullName>
    </submittedName>
</protein>
<dbReference type="SUPFAM" id="SSF48498">
    <property type="entry name" value="Tetracyclin repressor-like, C-terminal domain"/>
    <property type="match status" value="1"/>
</dbReference>